<reference evidence="2" key="1">
    <citation type="submission" date="2020-08" db="EMBL/GenBank/DDBJ databases">
        <title>Taxonomic study for Lactobacillus species isolated from hardwood bark.</title>
        <authorList>
            <person name="Tohno M."/>
            <person name="Tanizawa Y."/>
        </authorList>
    </citation>
    <scope>NUCLEOTIDE SEQUENCE</scope>
    <source>
        <strain evidence="2">B40</strain>
    </source>
</reference>
<dbReference type="SUPFAM" id="SSF47413">
    <property type="entry name" value="lambda repressor-like DNA-binding domains"/>
    <property type="match status" value="1"/>
</dbReference>
<sequence length="102" mass="12014">MPETRPNPFIKIKAFADKAGITISKLAELADVDESYIRSNDCTYKECIRIADVLGVDIKDFDYTYEHYVSIDQHEFKEEEFLRFADQYVANEEEEEKHKQVE</sequence>
<dbReference type="InterPro" id="IPR010982">
    <property type="entry name" value="Lambda_DNA-bd_dom_sf"/>
</dbReference>
<name>A0A916VHT1_9LACO</name>
<dbReference type="PROSITE" id="PS50943">
    <property type="entry name" value="HTH_CROC1"/>
    <property type="match status" value="1"/>
</dbReference>
<comment type="caution">
    <text evidence="2">The sequence shown here is derived from an EMBL/GenBank/DDBJ whole genome shotgun (WGS) entry which is preliminary data.</text>
</comment>
<organism evidence="2 3">
    <name type="scientific">Lactobacillus corticis</name>
    <dbReference type="NCBI Taxonomy" id="2201249"/>
    <lineage>
        <taxon>Bacteria</taxon>
        <taxon>Bacillati</taxon>
        <taxon>Bacillota</taxon>
        <taxon>Bacilli</taxon>
        <taxon>Lactobacillales</taxon>
        <taxon>Lactobacillaceae</taxon>
        <taxon>Lactobacillus</taxon>
    </lineage>
</organism>
<protein>
    <recommendedName>
        <fullName evidence="1">HTH cro/C1-type domain-containing protein</fullName>
    </recommendedName>
</protein>
<evidence type="ECO:0000259" key="1">
    <source>
        <dbReference type="PROSITE" id="PS50943"/>
    </source>
</evidence>
<accession>A0A916VHT1</accession>
<feature type="domain" description="HTH cro/C1-type" evidence="1">
    <location>
        <begin position="12"/>
        <end position="61"/>
    </location>
</feature>
<keyword evidence="3" id="KW-1185">Reference proteome</keyword>
<evidence type="ECO:0000313" key="2">
    <source>
        <dbReference type="EMBL" id="GFZ27406.1"/>
    </source>
</evidence>
<dbReference type="Gene3D" id="1.10.260.40">
    <property type="entry name" value="lambda repressor-like DNA-binding domains"/>
    <property type="match status" value="1"/>
</dbReference>
<dbReference type="CDD" id="cd00093">
    <property type="entry name" value="HTH_XRE"/>
    <property type="match status" value="1"/>
</dbReference>
<evidence type="ECO:0000313" key="3">
    <source>
        <dbReference type="Proteomes" id="UP000677218"/>
    </source>
</evidence>
<proteinExistence type="predicted"/>
<gene>
    <name evidence="2" type="ORF">LCB40_12860</name>
</gene>
<dbReference type="AlphaFoldDB" id="A0A916VHT1"/>
<dbReference type="RefSeq" id="WP_212781098.1">
    <property type="nucleotide sequence ID" value="NZ_BMAY01000010.1"/>
</dbReference>
<dbReference type="EMBL" id="BMAY01000010">
    <property type="protein sequence ID" value="GFZ27406.1"/>
    <property type="molecule type" value="Genomic_DNA"/>
</dbReference>
<dbReference type="GO" id="GO:0003677">
    <property type="term" value="F:DNA binding"/>
    <property type="evidence" value="ECO:0007669"/>
    <property type="project" value="InterPro"/>
</dbReference>
<dbReference type="InterPro" id="IPR001387">
    <property type="entry name" value="Cro/C1-type_HTH"/>
</dbReference>
<dbReference type="Proteomes" id="UP000677218">
    <property type="component" value="Unassembled WGS sequence"/>
</dbReference>